<dbReference type="AlphaFoldDB" id="A0A6L2LL93"/>
<evidence type="ECO:0000313" key="3">
    <source>
        <dbReference type="EMBL" id="GEU61757.1"/>
    </source>
</evidence>
<proteinExistence type="predicted"/>
<gene>
    <name evidence="3" type="ORF">Tci_033735</name>
</gene>
<accession>A0A6L2LL93</accession>
<comment type="caution">
    <text evidence="3">The sequence shown here is derived from an EMBL/GenBank/DDBJ whole genome shotgun (WGS) entry which is preliminary data.</text>
</comment>
<organism evidence="3">
    <name type="scientific">Tanacetum cinerariifolium</name>
    <name type="common">Dalmatian daisy</name>
    <name type="synonym">Chrysanthemum cinerariifolium</name>
    <dbReference type="NCBI Taxonomy" id="118510"/>
    <lineage>
        <taxon>Eukaryota</taxon>
        <taxon>Viridiplantae</taxon>
        <taxon>Streptophyta</taxon>
        <taxon>Embryophyta</taxon>
        <taxon>Tracheophyta</taxon>
        <taxon>Spermatophyta</taxon>
        <taxon>Magnoliopsida</taxon>
        <taxon>eudicotyledons</taxon>
        <taxon>Gunneridae</taxon>
        <taxon>Pentapetalae</taxon>
        <taxon>asterids</taxon>
        <taxon>campanulids</taxon>
        <taxon>Asterales</taxon>
        <taxon>Asteraceae</taxon>
        <taxon>Asteroideae</taxon>
        <taxon>Anthemideae</taxon>
        <taxon>Anthemidinae</taxon>
        <taxon>Tanacetum</taxon>
    </lineage>
</organism>
<feature type="region of interest" description="Disordered" evidence="2">
    <location>
        <begin position="202"/>
        <end position="270"/>
    </location>
</feature>
<protein>
    <recommendedName>
        <fullName evidence="4">Transposase (Putative), gypsy type</fullName>
    </recommendedName>
</protein>
<reference evidence="3" key="1">
    <citation type="journal article" date="2019" name="Sci. Rep.">
        <title>Draft genome of Tanacetum cinerariifolium, the natural source of mosquito coil.</title>
        <authorList>
            <person name="Yamashiro T."/>
            <person name="Shiraishi A."/>
            <person name="Satake H."/>
            <person name="Nakayama K."/>
        </authorList>
    </citation>
    <scope>NUCLEOTIDE SEQUENCE</scope>
</reference>
<feature type="compositionally biased region" description="Basic and acidic residues" evidence="2">
    <location>
        <begin position="255"/>
        <end position="264"/>
    </location>
</feature>
<feature type="coiled-coil region" evidence="1">
    <location>
        <begin position="388"/>
        <end position="429"/>
    </location>
</feature>
<feature type="compositionally biased region" description="Polar residues" evidence="2">
    <location>
        <begin position="205"/>
        <end position="216"/>
    </location>
</feature>
<keyword evidence="1" id="KW-0175">Coiled coil</keyword>
<dbReference type="EMBL" id="BKCJ010004558">
    <property type="protein sequence ID" value="GEU61757.1"/>
    <property type="molecule type" value="Genomic_DNA"/>
</dbReference>
<sequence>MVRDTIQLDDAVSTISQEYLLEFTSEYGIPESMHPEFPGPEEPIVEFPEGKVGVYTKFFEFANFLIGAAKVSHIEINCRVLNIVQTLNSFRVFYVPSFNSGLISFSKRSGKNTSQCYTKPLDSLKNWNNWFFWLDERVFLTVLEWRTSAPKDQMPSAGSYELVYLISASNPTKIKTGTRPRAAHEVPLLTATANRVIDMEDTVEASESSGTPSTLKKSPLDFANEDPPQMITESGGAEGQVHDELAHGNPSAEDASQKGQKETEANVPPKVLRKDHAAFLPAQGTLGGEFPVLVGLDTGSTVFIIATHDAPTSVIDSDPLSYAKPQPHHERDIAQESGVRKIVLLSLRGRVARGYLSAGVGRNQKLPPGYPKGMSRHGGDGFIAEAKIKNLETLLEAEVDMKKAAEARNAKLAKELESLRVQFADLKVNNTQLSQHVYDLQAQVTSEEKIKSAFEEFKIYEDDKVEQRCAKMDARLDKLSMDFDEERYPHMLTAIARCRLAKGMSEGLKQDIEHGRAGRDLADIKAYDPEADSKYVKALHDLKDLKYPLVDQLKKLRDAPIDVIMASLYLESYYEEDATQWIRELHPSSSHLKIPVYPEVHDPKDLWSFKEEILLEDDIATNISRAKKKKKCQVVCRTHGVSFAHHARSDGVSVSVPTVTPQGLAILLADVATQTEISEDEASSRLLRSKSISSMYNLDWP</sequence>
<name>A0A6L2LL93_TANCI</name>
<evidence type="ECO:0000256" key="1">
    <source>
        <dbReference type="SAM" id="Coils"/>
    </source>
</evidence>
<evidence type="ECO:0008006" key="4">
    <source>
        <dbReference type="Google" id="ProtNLM"/>
    </source>
</evidence>
<evidence type="ECO:0000256" key="2">
    <source>
        <dbReference type="SAM" id="MobiDB-lite"/>
    </source>
</evidence>